<feature type="compositionally biased region" description="Gly residues" evidence="2">
    <location>
        <begin position="982"/>
        <end position="992"/>
    </location>
</feature>
<feature type="region of interest" description="Disordered" evidence="2">
    <location>
        <begin position="977"/>
        <end position="1030"/>
    </location>
</feature>
<feature type="region of interest" description="Disordered" evidence="2">
    <location>
        <begin position="120"/>
        <end position="178"/>
    </location>
</feature>
<reference evidence="5" key="1">
    <citation type="journal article" date="2021" name="Proc. Natl. Acad. Sci. U.S.A.">
        <title>Three genomes in the algal genus Volvox reveal the fate of a haploid sex-determining region after a transition to homothallism.</title>
        <authorList>
            <person name="Yamamoto K."/>
            <person name="Hamaji T."/>
            <person name="Kawai-Toyooka H."/>
            <person name="Matsuzaki R."/>
            <person name="Takahashi F."/>
            <person name="Nishimura Y."/>
            <person name="Kawachi M."/>
            <person name="Noguchi H."/>
            <person name="Minakuchi Y."/>
            <person name="Umen J.G."/>
            <person name="Toyoda A."/>
            <person name="Nozaki H."/>
        </authorList>
    </citation>
    <scope>NUCLEOTIDE SEQUENCE</scope>
    <source>
        <strain evidence="5">NIES-3780</strain>
    </source>
</reference>
<evidence type="ECO:0000259" key="3">
    <source>
        <dbReference type="Pfam" id="PF00144"/>
    </source>
</evidence>
<sequence length="1030" mass="107971">MDFARPDAIEAFLHLHVYKELQESGVSGATVCVAKLGRYSFTLPTCYGFADASRGVVLDPRSSLFDLGTCAKLLAALALLQLLQESGLTVTADVNSMLPPSLKIDTSRYGTVTVQHLLTHTSGLQRGNGGGGGNPDMRAAAATEDDSSSAAAATGQSQRPSSELPPPEGPESRTQVPERGGDTLIMSYLLAQPVYCAKPPGTYRPCDVDYMLIGAIIEYLTAEPYDTYTKDVLLDPLGIRLPPQPREPQGGGESGAAAAAAMATVLEAADGTTGDRPSVFVHVRQQDLDQARPQARAQDGDPNQGGGPVVPSTSEGAVNAGGGAGMEVEPPREPEAGPSVAMDKKVLARYDPPQLTPVGGLVLTAVDIGRLLPLFLHNSAAAGGDQDGAGSGGVGRSLLASLYEIRLYDFTKDVGVAYGGLVSLGLGHCGDRVVSCESPPPPPSTREIALTAQATAQAAAQAARAAAADAAVAEAEAEVAETEADGSPVEAVAATGTEQLITDSQPPQDQDPDSQQLPQQQSQERVGEREQQPRPVAGLSGGGVSGGGVSCRGSAGGGAGTLSFLGHPSLLLVAPDSGFALLVACNTAGPEGTTFCRHVAVKLLERYRPAELPRSVVRSWLAPVPPPRQDAIVHLVAFPPSCCLNPITYFDGWSLSMPDYVKLHCMQAPGHGTRRHESCELRLTKLVPPAAAALLAGLPADAPLVLFGHGLGALWAFEVARRLECLYQRQLLHLFVCACAAPACFPPPMRAAGGAGDSGAGGEDGYVRRFQTWWLPEQQRQMLMQQKQQKQQLMQQLQRPGSGDAGGGVAGGDVDIPELYELHDEMFITACRNHPRFPRQLRNDIKAILDHLPLLRADIEAESRYTFLPPVPSLCPSVAAVLASVQNRADDEMRISQGLLSCPITVLIPENETALGPEQTNGWEQVTTGLVRFQAVAGDYHCLEERKTRGQVVAAITSALGRQMSVHTPWLAKLRPERAGGRWAGTGGGRPSGGSSRPSSAVGGYGGSGSGASSSGPVLTLHLPPMYPRG</sequence>
<dbReference type="GO" id="GO:0008610">
    <property type="term" value="P:lipid biosynthetic process"/>
    <property type="evidence" value="ECO:0007669"/>
    <property type="project" value="TreeGrafter"/>
</dbReference>
<dbReference type="InterPro" id="IPR029058">
    <property type="entry name" value="AB_hydrolase_fold"/>
</dbReference>
<dbReference type="SUPFAM" id="SSF56601">
    <property type="entry name" value="beta-lactamase/transpeptidase-like"/>
    <property type="match status" value="1"/>
</dbReference>
<dbReference type="Pfam" id="PF00975">
    <property type="entry name" value="Thioesterase"/>
    <property type="match status" value="1"/>
</dbReference>
<evidence type="ECO:0000259" key="4">
    <source>
        <dbReference type="Pfam" id="PF00975"/>
    </source>
</evidence>
<dbReference type="EMBL" id="BNCO01000113">
    <property type="protein sequence ID" value="GIL68304.1"/>
    <property type="molecule type" value="Genomic_DNA"/>
</dbReference>
<organism evidence="5 6">
    <name type="scientific">Volvox africanus</name>
    <dbReference type="NCBI Taxonomy" id="51714"/>
    <lineage>
        <taxon>Eukaryota</taxon>
        <taxon>Viridiplantae</taxon>
        <taxon>Chlorophyta</taxon>
        <taxon>core chlorophytes</taxon>
        <taxon>Chlorophyceae</taxon>
        <taxon>CS clade</taxon>
        <taxon>Chlamydomonadales</taxon>
        <taxon>Volvocaceae</taxon>
        <taxon>Volvox</taxon>
    </lineage>
</organism>
<dbReference type="PANTHER" id="PTHR11487">
    <property type="entry name" value="THIOESTERASE"/>
    <property type="match status" value="1"/>
</dbReference>
<dbReference type="InterPro" id="IPR001031">
    <property type="entry name" value="Thioesterase"/>
</dbReference>
<comment type="similarity">
    <text evidence="1">Belongs to the thioesterase family.</text>
</comment>
<dbReference type="SUPFAM" id="SSF53474">
    <property type="entry name" value="alpha/beta-Hydrolases"/>
    <property type="match status" value="1"/>
</dbReference>
<comment type="caution">
    <text evidence="5">The sequence shown here is derived from an EMBL/GenBank/DDBJ whole genome shotgun (WGS) entry which is preliminary data.</text>
</comment>
<dbReference type="PANTHER" id="PTHR11487:SF0">
    <property type="entry name" value="S-ACYL FATTY ACID SYNTHASE THIOESTERASE, MEDIUM CHAIN"/>
    <property type="match status" value="1"/>
</dbReference>
<dbReference type="InterPro" id="IPR012338">
    <property type="entry name" value="Beta-lactam/transpept-like"/>
</dbReference>
<dbReference type="AlphaFoldDB" id="A0A8J4BS34"/>
<keyword evidence="6" id="KW-1185">Reference proteome</keyword>
<proteinExistence type="inferred from homology"/>
<evidence type="ECO:0000256" key="1">
    <source>
        <dbReference type="ARBA" id="ARBA00007169"/>
    </source>
</evidence>
<accession>A0A8J4BS34</accession>
<protein>
    <recommendedName>
        <fullName evidence="7">Beta-lactamase-related domain-containing protein</fullName>
    </recommendedName>
</protein>
<feature type="compositionally biased region" description="Low complexity" evidence="2">
    <location>
        <begin position="785"/>
        <end position="799"/>
    </location>
</feature>
<evidence type="ECO:0000256" key="2">
    <source>
        <dbReference type="SAM" id="MobiDB-lite"/>
    </source>
</evidence>
<name>A0A8J4BS34_9CHLO</name>
<feature type="compositionally biased region" description="Low complexity" evidence="2">
    <location>
        <begin position="993"/>
        <end position="1002"/>
    </location>
</feature>
<dbReference type="InterPro" id="IPR012223">
    <property type="entry name" value="TEII"/>
</dbReference>
<feature type="region of interest" description="Disordered" evidence="2">
    <location>
        <begin position="502"/>
        <end position="545"/>
    </location>
</feature>
<dbReference type="Proteomes" id="UP000747399">
    <property type="component" value="Unassembled WGS sequence"/>
</dbReference>
<dbReference type="InterPro" id="IPR001466">
    <property type="entry name" value="Beta-lactam-related"/>
</dbReference>
<dbReference type="Pfam" id="PF00144">
    <property type="entry name" value="Beta-lactamase"/>
    <property type="match status" value="1"/>
</dbReference>
<feature type="region of interest" description="Disordered" evidence="2">
    <location>
        <begin position="289"/>
        <end position="338"/>
    </location>
</feature>
<feature type="domain" description="Beta-lactamase-related" evidence="3">
    <location>
        <begin position="21"/>
        <end position="372"/>
    </location>
</feature>
<feature type="domain" description="Thioesterase" evidence="4">
    <location>
        <begin position="634"/>
        <end position="742"/>
    </location>
</feature>
<evidence type="ECO:0008006" key="7">
    <source>
        <dbReference type="Google" id="ProtNLM"/>
    </source>
</evidence>
<feature type="region of interest" description="Disordered" evidence="2">
    <location>
        <begin position="785"/>
        <end position="810"/>
    </location>
</feature>
<dbReference type="Gene3D" id="3.40.710.10">
    <property type="entry name" value="DD-peptidase/beta-lactamase superfamily"/>
    <property type="match status" value="1"/>
</dbReference>
<gene>
    <name evidence="5" type="ORF">Vafri_21587</name>
</gene>
<evidence type="ECO:0000313" key="5">
    <source>
        <dbReference type="EMBL" id="GIL68304.1"/>
    </source>
</evidence>
<evidence type="ECO:0000313" key="6">
    <source>
        <dbReference type="Proteomes" id="UP000747399"/>
    </source>
</evidence>
<dbReference type="Gene3D" id="3.40.50.1820">
    <property type="entry name" value="alpha/beta hydrolase"/>
    <property type="match status" value="1"/>
</dbReference>
<feature type="compositionally biased region" description="Low complexity" evidence="2">
    <location>
        <begin position="503"/>
        <end position="523"/>
    </location>
</feature>